<comment type="caution">
    <text evidence="2">The sequence shown here is derived from an EMBL/GenBank/DDBJ whole genome shotgun (WGS) entry which is preliminary data.</text>
</comment>
<evidence type="ECO:0008006" key="4">
    <source>
        <dbReference type="Google" id="ProtNLM"/>
    </source>
</evidence>
<keyword evidence="1" id="KW-0732">Signal</keyword>
<evidence type="ECO:0000256" key="1">
    <source>
        <dbReference type="SAM" id="SignalP"/>
    </source>
</evidence>
<name>A0A974BMH0_SEDHY</name>
<feature type="signal peptide" evidence="1">
    <location>
        <begin position="1"/>
        <end position="20"/>
    </location>
</feature>
<evidence type="ECO:0000313" key="3">
    <source>
        <dbReference type="Proteomes" id="UP000611629"/>
    </source>
</evidence>
<accession>A0A974BMH0</accession>
<dbReference type="PROSITE" id="PS51257">
    <property type="entry name" value="PROKAR_LIPOPROTEIN"/>
    <property type="match status" value="1"/>
</dbReference>
<protein>
    <recommendedName>
        <fullName evidence="4">Lipoprotein</fullName>
    </recommendedName>
</protein>
<keyword evidence="3" id="KW-1185">Reference proteome</keyword>
<dbReference type="RefSeq" id="WP_179239113.1">
    <property type="nucleotide sequence ID" value="NZ_JACBNQ010000021.1"/>
</dbReference>
<feature type="chain" id="PRO_5039380736" description="Lipoprotein" evidence="1">
    <location>
        <begin position="21"/>
        <end position="329"/>
    </location>
</feature>
<evidence type="ECO:0000313" key="2">
    <source>
        <dbReference type="EMBL" id="NYB75407.1"/>
    </source>
</evidence>
<sequence>MKKILIVILALALIIITLTACNTDNLGQYKKALEKTNQIKKGQSSGEMSVKLDFNTDEMSQEDIREINNFKEMSGSFNIVFDDEAEKAIFRNYFNFGGLGYDFDMFINGEEAVMKLPVIGKYIKISEMQQTDGDTKGYNQMISDDTMKQAAEKWIGLMKEEDVFKGKDIIITTPDGDVKTTEYTIILSNEQIKELILEIIEIASEDDKLRSFYNENVIINNDDIDVDISFDKVLKNIKDNIDKFEIENFKYTALVDIDGYIVNENLTYSIKSADEEITLKSAEYNLDVKNWDINKEQTFNFPVLTEENTLDTENSEDIPSLMEDLFKNN</sequence>
<proteinExistence type="predicted"/>
<dbReference type="AlphaFoldDB" id="A0A974BMH0"/>
<reference evidence="2" key="1">
    <citation type="submission" date="2020-07" db="EMBL/GenBank/DDBJ databases">
        <title>Genomic analysis of a strain of Sedimentibacter Hydroxybenzoicus DSM7310.</title>
        <authorList>
            <person name="Ma S."/>
        </authorList>
    </citation>
    <scope>NUCLEOTIDE SEQUENCE</scope>
    <source>
        <strain evidence="2">DSM 7310</strain>
    </source>
</reference>
<dbReference type="Proteomes" id="UP000611629">
    <property type="component" value="Unassembled WGS sequence"/>
</dbReference>
<organism evidence="2 3">
    <name type="scientific">Sedimentibacter hydroxybenzoicus DSM 7310</name>
    <dbReference type="NCBI Taxonomy" id="1123245"/>
    <lineage>
        <taxon>Bacteria</taxon>
        <taxon>Bacillati</taxon>
        <taxon>Bacillota</taxon>
        <taxon>Tissierellia</taxon>
        <taxon>Sedimentibacter</taxon>
    </lineage>
</organism>
<gene>
    <name evidence="2" type="ORF">HZF24_14760</name>
</gene>
<dbReference type="EMBL" id="JACBNQ010000021">
    <property type="protein sequence ID" value="NYB75407.1"/>
    <property type="molecule type" value="Genomic_DNA"/>
</dbReference>